<evidence type="ECO:0000256" key="2">
    <source>
        <dbReference type="ARBA" id="ARBA00004370"/>
    </source>
</evidence>
<dbReference type="Gene3D" id="1.10.287.130">
    <property type="match status" value="1"/>
</dbReference>
<evidence type="ECO:0000256" key="1">
    <source>
        <dbReference type="ARBA" id="ARBA00000085"/>
    </source>
</evidence>
<dbReference type="InterPro" id="IPR013656">
    <property type="entry name" value="PAS_4"/>
</dbReference>
<keyword evidence="8" id="KW-0067">ATP-binding</keyword>
<feature type="domain" description="PAS" evidence="13">
    <location>
        <begin position="420"/>
        <end position="488"/>
    </location>
</feature>
<dbReference type="InterPro" id="IPR000014">
    <property type="entry name" value="PAS"/>
</dbReference>
<feature type="domain" description="Histidine kinase" evidence="12">
    <location>
        <begin position="563"/>
        <end position="783"/>
    </location>
</feature>
<dbReference type="EC" id="2.7.13.3" evidence="3"/>
<evidence type="ECO:0000256" key="4">
    <source>
        <dbReference type="ARBA" id="ARBA00022553"/>
    </source>
</evidence>
<dbReference type="FunFam" id="3.30.565.10:FF:000010">
    <property type="entry name" value="Sensor histidine kinase RcsC"/>
    <property type="match status" value="1"/>
</dbReference>
<dbReference type="FunFam" id="1.10.287.130:FF:000038">
    <property type="entry name" value="Sensory transduction histidine kinase"/>
    <property type="match status" value="1"/>
</dbReference>
<evidence type="ECO:0000259" key="14">
    <source>
        <dbReference type="PROSITE" id="PS50113"/>
    </source>
</evidence>
<dbReference type="GO" id="GO:0005524">
    <property type="term" value="F:ATP binding"/>
    <property type="evidence" value="ECO:0007669"/>
    <property type="project" value="UniProtKB-KW"/>
</dbReference>
<dbReference type="InterPro" id="IPR004358">
    <property type="entry name" value="Sig_transdc_His_kin-like_C"/>
</dbReference>
<dbReference type="InterPro" id="IPR003594">
    <property type="entry name" value="HATPase_dom"/>
</dbReference>
<dbReference type="PROSITE" id="PS50109">
    <property type="entry name" value="HIS_KIN"/>
    <property type="match status" value="1"/>
</dbReference>
<dbReference type="SUPFAM" id="SSF55874">
    <property type="entry name" value="ATPase domain of HSP90 chaperone/DNA topoisomerase II/histidine kinase"/>
    <property type="match status" value="1"/>
</dbReference>
<evidence type="ECO:0000313" key="16">
    <source>
        <dbReference type="Proteomes" id="UP000001059"/>
    </source>
</evidence>
<evidence type="ECO:0000256" key="7">
    <source>
        <dbReference type="ARBA" id="ARBA00022777"/>
    </source>
</evidence>
<protein>
    <recommendedName>
        <fullName evidence="3">histidine kinase</fullName>
        <ecNumber evidence="3">2.7.13.3</ecNumber>
    </recommendedName>
</protein>
<dbReference type="InterPro" id="IPR036097">
    <property type="entry name" value="HisK_dim/P_sf"/>
</dbReference>
<dbReference type="InterPro" id="IPR005467">
    <property type="entry name" value="His_kinase_dom"/>
</dbReference>
<evidence type="ECO:0000256" key="6">
    <source>
        <dbReference type="ARBA" id="ARBA00022741"/>
    </source>
</evidence>
<dbReference type="NCBIfam" id="TIGR00229">
    <property type="entry name" value="sensory_box"/>
    <property type="match status" value="2"/>
</dbReference>
<evidence type="ECO:0000256" key="11">
    <source>
        <dbReference type="ARBA" id="ARBA00023306"/>
    </source>
</evidence>
<dbReference type="Gene3D" id="3.30.565.10">
    <property type="entry name" value="Histidine kinase-like ATPase, C-terminal domain"/>
    <property type="match status" value="1"/>
</dbReference>
<dbReference type="Proteomes" id="UP000001059">
    <property type="component" value="Chromosome"/>
</dbReference>
<dbReference type="InterPro" id="IPR003661">
    <property type="entry name" value="HisK_dim/P_dom"/>
</dbReference>
<comment type="subcellular location">
    <subcellularLocation>
        <location evidence="2">Membrane</location>
    </subcellularLocation>
</comment>
<evidence type="ECO:0000256" key="5">
    <source>
        <dbReference type="ARBA" id="ARBA00022679"/>
    </source>
</evidence>
<sequence>MMVMRGYFQKSFLDKISEGYAYNRIILDENGVPCDYEFLEVNAAFEKQTGLKCSDIIGKKATEVLPWIQDYSFDWIKFCGDIALNGRDEKNKTIFHPLSRWYKVHVYSPEKYLFVTLYTDLSKDEEIFHRLNDNSQDIIFRYELSPVRGFTYVNNAAASIIGYTPEEYYDDPDMCLKIIHPDDRKLLGDCVQGKIPLHKPIVLRYIHKNGQTVWIEQRNLPTYDTNGNLIALEGIGRDITERKQAEDNIYNGYVRESAINEILRLSFKDLPIERLLEKALNLILDIPDFELENAGAVFLVEDDADCLVLKASHGLADPLLRKCARVPFGKCLCGRAASTEKMIFADRVDECHDIHYEGMKPHGHYCTPLRFKNQTIGVLNLYVQEGHTYSAKLEQFLVSSANALSGIIARKKAEEDINHYAGMITSLLDSIPDIIFFKDVKGVYMGCNPAFTEFVGRPREEIIGKTDYDLFDKAFADFFRKHDERTLELLQPRHNEEWITYPDGRKILLDMLKTPYRGPDGLLIGILGIGRDITERNRAEQALLKGKLIAEENDRMKSEFITNMSHELRTPLNSVIGFSDVLLKEIKGELNDSQKKYISNISKSGRHLLELINDILDLSKIEEGKMELQCEDFDLNSILSEVESIFSPQAAKKDINLQFVLSEKIPRIKGDKIKIKQVIFNLLTNAIKFTPKNGAISVIAKENDDNIIEVSVSDTGIGIPEAKLEDVFDPFIQVDASTSRNYGGTGVGLSLAKKFVQMHDGKFCVESEVYKGSTFTFTIVNQEYTSQSSYSKQ</sequence>
<evidence type="ECO:0000256" key="3">
    <source>
        <dbReference type="ARBA" id="ARBA00012438"/>
    </source>
</evidence>
<reference evidence="15 16" key="1">
    <citation type="submission" date="2010-03" db="EMBL/GenBank/DDBJ databases">
        <title>The complete genome of Methanohalophilus mahii DSM 5219.</title>
        <authorList>
            <consortium name="US DOE Joint Genome Institute (JGI-PGF)"/>
            <person name="Lucas S."/>
            <person name="Copeland A."/>
            <person name="Lapidus A."/>
            <person name="Glavina del Rio T."/>
            <person name="Dalin E."/>
            <person name="Tice H."/>
            <person name="Bruce D."/>
            <person name="Goodwin L."/>
            <person name="Pitluck S."/>
            <person name="Kyrpides N."/>
            <person name="Mavromatis K."/>
            <person name="Ivanova N."/>
            <person name="Lykidis A."/>
            <person name="Saunders E."/>
            <person name="Brettin T."/>
            <person name="Detter J.C."/>
            <person name="Han C."/>
            <person name="Land M."/>
            <person name="Hauser L."/>
            <person name="Markowitz V."/>
            <person name="Cheng J.-F."/>
            <person name="Hugenholtz P."/>
            <person name="Woyke T."/>
            <person name="Wu D."/>
            <person name="Spring S."/>
            <person name="Schneider S."/>
            <person name="Schroeder M."/>
            <person name="Klenk H.-P."/>
            <person name="Eisen J.A."/>
        </authorList>
    </citation>
    <scope>NUCLEOTIDE SEQUENCE [LARGE SCALE GENOMIC DNA]</scope>
    <source>
        <strain evidence="16">ATCC 35705 / DSM 5219 / SLP</strain>
    </source>
</reference>
<keyword evidence="5" id="KW-0808">Transferase</keyword>
<dbReference type="PANTHER" id="PTHR43047:SF72">
    <property type="entry name" value="OSMOSENSING HISTIDINE PROTEIN KINASE SLN1"/>
    <property type="match status" value="1"/>
</dbReference>
<dbReference type="SMART" id="SM00387">
    <property type="entry name" value="HATPase_c"/>
    <property type="match status" value="1"/>
</dbReference>
<dbReference type="PROSITE" id="PS50112">
    <property type="entry name" value="PAS"/>
    <property type="match status" value="2"/>
</dbReference>
<dbReference type="InterPro" id="IPR001610">
    <property type="entry name" value="PAC"/>
</dbReference>
<dbReference type="EMBL" id="CP001994">
    <property type="protein sequence ID" value="ADE35959.1"/>
    <property type="molecule type" value="Genomic_DNA"/>
</dbReference>
<dbReference type="InterPro" id="IPR000700">
    <property type="entry name" value="PAS-assoc_C"/>
</dbReference>
<feature type="domain" description="PAC" evidence="14">
    <location>
        <begin position="493"/>
        <end position="545"/>
    </location>
</feature>
<evidence type="ECO:0000313" key="15">
    <source>
        <dbReference type="EMBL" id="ADE35959.1"/>
    </source>
</evidence>
<dbReference type="SMART" id="SM00091">
    <property type="entry name" value="PAS"/>
    <property type="match status" value="3"/>
</dbReference>
<evidence type="ECO:0000256" key="8">
    <source>
        <dbReference type="ARBA" id="ARBA00022840"/>
    </source>
</evidence>
<name>D5E9V8_METMS</name>
<keyword evidence="16" id="KW-1185">Reference proteome</keyword>
<dbReference type="PROSITE" id="PS50113">
    <property type="entry name" value="PAC"/>
    <property type="match status" value="2"/>
</dbReference>
<dbReference type="InterPro" id="IPR013655">
    <property type="entry name" value="PAS_fold_3"/>
</dbReference>
<accession>D5E9V8</accession>
<dbReference type="SMART" id="SM00086">
    <property type="entry name" value="PAC"/>
    <property type="match status" value="2"/>
</dbReference>
<dbReference type="SMART" id="SM00388">
    <property type="entry name" value="HisKA"/>
    <property type="match status" value="1"/>
</dbReference>
<dbReference type="HOGENOM" id="CLU_016230_0_0_2"/>
<keyword evidence="6" id="KW-0547">Nucleotide-binding</keyword>
<keyword evidence="7 15" id="KW-0418">Kinase</keyword>
<dbReference type="Pfam" id="PF13185">
    <property type="entry name" value="GAF_2"/>
    <property type="match status" value="1"/>
</dbReference>
<dbReference type="Pfam" id="PF00512">
    <property type="entry name" value="HisKA"/>
    <property type="match status" value="1"/>
</dbReference>
<dbReference type="AlphaFoldDB" id="D5E9V8"/>
<dbReference type="PRINTS" id="PR00344">
    <property type="entry name" value="BCTRLSENSOR"/>
</dbReference>
<gene>
    <name evidence="15" type="ordered locus">Mmah_0428</name>
</gene>
<dbReference type="CDD" id="cd00130">
    <property type="entry name" value="PAS"/>
    <property type="match status" value="2"/>
</dbReference>
<dbReference type="GO" id="GO:0009927">
    <property type="term" value="F:histidine phosphotransfer kinase activity"/>
    <property type="evidence" value="ECO:0007669"/>
    <property type="project" value="TreeGrafter"/>
</dbReference>
<keyword evidence="11" id="KW-0131">Cell cycle</keyword>
<dbReference type="STRING" id="547558.Mmah_0428"/>
<proteinExistence type="predicted"/>
<evidence type="ECO:0000256" key="9">
    <source>
        <dbReference type="ARBA" id="ARBA00023012"/>
    </source>
</evidence>
<organism evidence="15 16">
    <name type="scientific">Methanohalophilus mahii (strain ATCC 35705 / DSM 5219 / SLP)</name>
    <dbReference type="NCBI Taxonomy" id="547558"/>
    <lineage>
        <taxon>Archaea</taxon>
        <taxon>Methanobacteriati</taxon>
        <taxon>Methanobacteriota</taxon>
        <taxon>Stenosarchaea group</taxon>
        <taxon>Methanomicrobia</taxon>
        <taxon>Methanosarcinales</taxon>
        <taxon>Methanosarcinaceae</taxon>
        <taxon>Methanohalophilus</taxon>
    </lineage>
</organism>
<dbReference type="PANTHER" id="PTHR43047">
    <property type="entry name" value="TWO-COMPONENT HISTIDINE PROTEIN KINASE"/>
    <property type="match status" value="1"/>
</dbReference>
<keyword evidence="9" id="KW-0902">Two-component regulatory system</keyword>
<dbReference type="InterPro" id="IPR035965">
    <property type="entry name" value="PAS-like_dom_sf"/>
</dbReference>
<dbReference type="Gene3D" id="3.30.450.40">
    <property type="match status" value="1"/>
</dbReference>
<dbReference type="CDD" id="cd00082">
    <property type="entry name" value="HisKA"/>
    <property type="match status" value="1"/>
</dbReference>
<dbReference type="Pfam" id="PF08448">
    <property type="entry name" value="PAS_4"/>
    <property type="match status" value="1"/>
</dbReference>
<dbReference type="InterPro" id="IPR029016">
    <property type="entry name" value="GAF-like_dom_sf"/>
</dbReference>
<dbReference type="GO" id="GO:0000155">
    <property type="term" value="F:phosphorelay sensor kinase activity"/>
    <property type="evidence" value="ECO:0007669"/>
    <property type="project" value="InterPro"/>
</dbReference>
<dbReference type="InterPro" id="IPR003018">
    <property type="entry name" value="GAF"/>
</dbReference>
<keyword evidence="4" id="KW-0597">Phosphoprotein</keyword>
<dbReference type="SUPFAM" id="SSF55781">
    <property type="entry name" value="GAF domain-like"/>
    <property type="match status" value="1"/>
</dbReference>
<feature type="domain" description="PAS" evidence="13">
    <location>
        <begin position="124"/>
        <end position="187"/>
    </location>
</feature>
<dbReference type="InterPro" id="IPR036890">
    <property type="entry name" value="HATPase_C_sf"/>
</dbReference>
<feature type="domain" description="PAC" evidence="14">
    <location>
        <begin position="199"/>
        <end position="251"/>
    </location>
</feature>
<dbReference type="SUPFAM" id="SSF55785">
    <property type="entry name" value="PYP-like sensor domain (PAS domain)"/>
    <property type="match status" value="2"/>
</dbReference>
<evidence type="ECO:0000256" key="10">
    <source>
        <dbReference type="ARBA" id="ARBA00023136"/>
    </source>
</evidence>
<dbReference type="CDD" id="cd16922">
    <property type="entry name" value="HATPase_EvgS-ArcB-TorS-like"/>
    <property type="match status" value="1"/>
</dbReference>
<dbReference type="KEGG" id="mmh:Mmah_0428"/>
<dbReference type="SUPFAM" id="SSF47384">
    <property type="entry name" value="Homodimeric domain of signal transducing histidine kinase"/>
    <property type="match status" value="1"/>
</dbReference>
<dbReference type="Pfam" id="PF08447">
    <property type="entry name" value="PAS_3"/>
    <property type="match status" value="1"/>
</dbReference>
<dbReference type="Pfam" id="PF02518">
    <property type="entry name" value="HATPase_c"/>
    <property type="match status" value="1"/>
</dbReference>
<dbReference type="Gene3D" id="3.30.450.20">
    <property type="entry name" value="PAS domain"/>
    <property type="match status" value="3"/>
</dbReference>
<evidence type="ECO:0000259" key="12">
    <source>
        <dbReference type="PROSITE" id="PS50109"/>
    </source>
</evidence>
<evidence type="ECO:0000259" key="13">
    <source>
        <dbReference type="PROSITE" id="PS50112"/>
    </source>
</evidence>
<dbReference type="GO" id="GO:0005886">
    <property type="term" value="C:plasma membrane"/>
    <property type="evidence" value="ECO:0007669"/>
    <property type="project" value="TreeGrafter"/>
</dbReference>
<keyword evidence="10" id="KW-0472">Membrane</keyword>
<comment type="catalytic activity">
    <reaction evidence="1">
        <text>ATP + protein L-histidine = ADP + protein N-phospho-L-histidine.</text>
        <dbReference type="EC" id="2.7.13.3"/>
    </reaction>
</comment>